<dbReference type="EMBL" id="FOHN01000001">
    <property type="protein sequence ID" value="SES63089.1"/>
    <property type="molecule type" value="Genomic_DNA"/>
</dbReference>
<dbReference type="GO" id="GO:0005829">
    <property type="term" value="C:cytosol"/>
    <property type="evidence" value="ECO:0007669"/>
    <property type="project" value="TreeGrafter"/>
</dbReference>
<dbReference type="STRING" id="29364.SAMN04487772_10198"/>
<evidence type="ECO:0000256" key="2">
    <source>
        <dbReference type="ARBA" id="ARBA00022840"/>
    </source>
</evidence>
<dbReference type="Gene3D" id="3.40.50.300">
    <property type="entry name" value="P-loop containing nucleotide triphosphate hydrolases"/>
    <property type="match status" value="1"/>
</dbReference>
<dbReference type="InterPro" id="IPR050625">
    <property type="entry name" value="ParA/MinD_ATPase"/>
</dbReference>
<evidence type="ECO:0000313" key="3">
    <source>
        <dbReference type="EMBL" id="SES63089.1"/>
    </source>
</evidence>
<dbReference type="PIRSF" id="PIRSF003092">
    <property type="entry name" value="MinD"/>
    <property type="match status" value="1"/>
</dbReference>
<dbReference type="InterPro" id="IPR027417">
    <property type="entry name" value="P-loop_NTPase"/>
</dbReference>
<keyword evidence="3" id="KW-0282">Flagellum</keyword>
<keyword evidence="1" id="KW-0547">Nucleotide-binding</keyword>
<dbReference type="PANTHER" id="PTHR43384">
    <property type="entry name" value="SEPTUM SITE-DETERMINING PROTEIN MIND HOMOLOG, CHLOROPLASTIC-RELATED"/>
    <property type="match status" value="1"/>
</dbReference>
<dbReference type="GO" id="GO:0009898">
    <property type="term" value="C:cytoplasmic side of plasma membrane"/>
    <property type="evidence" value="ECO:0007669"/>
    <property type="project" value="TreeGrafter"/>
</dbReference>
<keyword evidence="4" id="KW-1185">Reference proteome</keyword>
<dbReference type="InterPro" id="IPR025501">
    <property type="entry name" value="MinD_FleN"/>
</dbReference>
<dbReference type="CDD" id="cd02038">
    <property type="entry name" value="FlhG-like"/>
    <property type="match status" value="1"/>
</dbReference>
<dbReference type="RefSeq" id="WP_092474884.1">
    <property type="nucleotide sequence ID" value="NZ_FOHN01000001.1"/>
</dbReference>
<reference evidence="3 4" key="1">
    <citation type="submission" date="2016-10" db="EMBL/GenBank/DDBJ databases">
        <authorList>
            <person name="de Groot N.N."/>
        </authorList>
    </citation>
    <scope>NUCLEOTIDE SEQUENCE [LARGE SCALE GENOMIC DNA]</scope>
    <source>
        <strain evidence="3 4">DSM 1801</strain>
    </source>
</reference>
<dbReference type="AlphaFoldDB" id="A0A1H9Y2Z2"/>
<dbReference type="GO" id="GO:0016887">
    <property type="term" value="F:ATP hydrolysis activity"/>
    <property type="evidence" value="ECO:0007669"/>
    <property type="project" value="TreeGrafter"/>
</dbReference>
<keyword evidence="3" id="KW-0966">Cell projection</keyword>
<dbReference type="PANTHER" id="PTHR43384:SF4">
    <property type="entry name" value="CELLULOSE BIOSYNTHESIS PROTEIN BCSQ-RELATED"/>
    <property type="match status" value="1"/>
</dbReference>
<gene>
    <name evidence="3" type="ORF">SAMN04487772_10198</name>
</gene>
<protein>
    <submittedName>
        <fullName evidence="3">Flagellar biosynthesis protein FlhG</fullName>
    </submittedName>
</protein>
<dbReference type="Pfam" id="PF10609">
    <property type="entry name" value="ParA"/>
    <property type="match status" value="1"/>
</dbReference>
<name>A0A1H9Y2Z2_9FIRM</name>
<evidence type="ECO:0000313" key="4">
    <source>
        <dbReference type="Proteomes" id="UP000199800"/>
    </source>
</evidence>
<dbReference type="GO" id="GO:0005524">
    <property type="term" value="F:ATP binding"/>
    <property type="evidence" value="ECO:0007669"/>
    <property type="project" value="UniProtKB-KW"/>
</dbReference>
<evidence type="ECO:0000256" key="1">
    <source>
        <dbReference type="ARBA" id="ARBA00022741"/>
    </source>
</evidence>
<accession>A0A1H9Y2Z2</accession>
<keyword evidence="2" id="KW-0067">ATP-binding</keyword>
<sequence length="288" mass="31201">MDQATSLRNLVRGHEVRKNVATVITVTSGKGGVGKSNMSVNLAIQLQNLGKRVIILDADFGLANVEVMFGIRPKYSLADLMFKNKGLREIICSGPRGIGVISGGSGIQEMANLTKYQIGNLTSKLYELDDLADVIIIDTGAGISDAVLEFVTHSTQVVLVATPEPTSITDAYALLKSVNKREDFDKAKSIQMITNRVGSTKEGKELFGKLEVVVKRFLDVSIEFLGAVPQDANVSKAVMRQVPFSIAYPNTQATAAVYDIANKLLGNSVHVQKDKKGIAYLFSKLMHK</sequence>
<organism evidence="3 4">
    <name type="scientific">[Clostridium] polysaccharolyticum</name>
    <dbReference type="NCBI Taxonomy" id="29364"/>
    <lineage>
        <taxon>Bacteria</taxon>
        <taxon>Bacillati</taxon>
        <taxon>Bacillota</taxon>
        <taxon>Clostridia</taxon>
        <taxon>Lachnospirales</taxon>
        <taxon>Lachnospiraceae</taxon>
    </lineage>
</organism>
<proteinExistence type="predicted"/>
<dbReference type="InterPro" id="IPR033875">
    <property type="entry name" value="FlhG"/>
</dbReference>
<dbReference type="GO" id="GO:0051782">
    <property type="term" value="P:negative regulation of cell division"/>
    <property type="evidence" value="ECO:0007669"/>
    <property type="project" value="TreeGrafter"/>
</dbReference>
<dbReference type="SUPFAM" id="SSF52540">
    <property type="entry name" value="P-loop containing nucleoside triphosphate hydrolases"/>
    <property type="match status" value="1"/>
</dbReference>
<dbReference type="InterPro" id="IPR033756">
    <property type="entry name" value="YlxH/NBP35"/>
</dbReference>
<dbReference type="Proteomes" id="UP000199800">
    <property type="component" value="Unassembled WGS sequence"/>
</dbReference>
<keyword evidence="3" id="KW-0969">Cilium</keyword>
<dbReference type="OrthoDB" id="9816297at2"/>